<dbReference type="RefSeq" id="WP_067618573.1">
    <property type="nucleotide sequence ID" value="NZ_MAGO01000007.1"/>
</dbReference>
<keyword evidence="5" id="KW-1133">Transmembrane helix</keyword>
<evidence type="ECO:0000256" key="2">
    <source>
        <dbReference type="ARBA" id="ARBA00022803"/>
    </source>
</evidence>
<proteinExistence type="predicted"/>
<feature type="compositionally biased region" description="Basic and acidic residues" evidence="4">
    <location>
        <begin position="166"/>
        <end position="175"/>
    </location>
</feature>
<dbReference type="InterPro" id="IPR013105">
    <property type="entry name" value="TPR_2"/>
</dbReference>
<dbReference type="Gene3D" id="1.25.40.10">
    <property type="entry name" value="Tetratricopeptide repeat domain"/>
    <property type="match status" value="1"/>
</dbReference>
<dbReference type="Proteomes" id="UP000093080">
    <property type="component" value="Unassembled WGS sequence"/>
</dbReference>
<dbReference type="STRING" id="1156395.DBT_1573"/>
<evidence type="ECO:0000256" key="1">
    <source>
        <dbReference type="ARBA" id="ARBA00022737"/>
    </source>
</evidence>
<organism evidence="6 7">
    <name type="scientific">Dissulfuribacter thermophilus</name>
    <dbReference type="NCBI Taxonomy" id="1156395"/>
    <lineage>
        <taxon>Bacteria</taxon>
        <taxon>Pseudomonadati</taxon>
        <taxon>Thermodesulfobacteriota</taxon>
        <taxon>Dissulfuribacteria</taxon>
        <taxon>Dissulfuribacterales</taxon>
        <taxon>Dissulfuribacteraceae</taxon>
        <taxon>Dissulfuribacter</taxon>
    </lineage>
</organism>
<evidence type="ECO:0000256" key="4">
    <source>
        <dbReference type="SAM" id="MobiDB-lite"/>
    </source>
</evidence>
<feature type="repeat" description="TPR" evidence="3">
    <location>
        <begin position="224"/>
        <end position="257"/>
    </location>
</feature>
<name>A0A1B9F562_9BACT</name>
<dbReference type="AlphaFoldDB" id="A0A1B9F562"/>
<dbReference type="SUPFAM" id="SSF48452">
    <property type="entry name" value="TPR-like"/>
    <property type="match status" value="1"/>
</dbReference>
<dbReference type="Pfam" id="PF07719">
    <property type="entry name" value="TPR_2"/>
    <property type="match status" value="1"/>
</dbReference>
<dbReference type="InterPro" id="IPR019734">
    <property type="entry name" value="TPR_rpt"/>
</dbReference>
<dbReference type="EMBL" id="MAGO01000007">
    <property type="protein sequence ID" value="OCC15087.1"/>
    <property type="molecule type" value="Genomic_DNA"/>
</dbReference>
<keyword evidence="7" id="KW-1185">Reference proteome</keyword>
<gene>
    <name evidence="6" type="ORF">DBT_1573</name>
</gene>
<sequence>MSRLFETLKRLEAQGKSLDDPVVTAEKNIGEDPSLKNTSNLIKRLRLPVAILLMSALIGYLLSTWILDYITVDTNNSSKKMNNSRAIIEQVSEKHLNKKNKLPSSSLKREVPKITINNISKTNLVLKPKGNQVTNTTKSKLELKNLLNEIQSLKGKTTKAEGQSKTNREKSLSPRAEEKITIKDPYASQKTLKLIQLAEELRMSGDLNGSVNIYRRLWKETHSPLVANNLGAILILMGKYKEAKNLLETAIKLSPDDEDLKYNLRLVNYLNKQIEH</sequence>
<accession>A0A1B9F562</accession>
<dbReference type="SMART" id="SM00028">
    <property type="entry name" value="TPR"/>
    <property type="match status" value="1"/>
</dbReference>
<evidence type="ECO:0000313" key="6">
    <source>
        <dbReference type="EMBL" id="OCC15087.1"/>
    </source>
</evidence>
<feature type="compositionally biased region" description="Polar residues" evidence="4">
    <location>
        <begin position="154"/>
        <end position="165"/>
    </location>
</feature>
<keyword evidence="2 3" id="KW-0802">TPR repeat</keyword>
<evidence type="ECO:0000313" key="7">
    <source>
        <dbReference type="Proteomes" id="UP000093080"/>
    </source>
</evidence>
<reference evidence="6 7" key="1">
    <citation type="submission" date="2016-06" db="EMBL/GenBank/DDBJ databases">
        <title>Respiratory ammonification of nitrate coupled to the oxidation of elemental sulfur in deep-sea autotrophic thermophilic bacteria.</title>
        <authorList>
            <person name="Slobodkina G.B."/>
            <person name="Mardanov A.V."/>
            <person name="Ravin N.V."/>
            <person name="Frolova A.A."/>
            <person name="Viryasiv M.B."/>
            <person name="Chernyh N.A."/>
            <person name="Bonch-Osmolovskaya E.A."/>
            <person name="Slobodkin A.I."/>
        </authorList>
    </citation>
    <scope>NUCLEOTIDE SEQUENCE [LARGE SCALE GENOMIC DNA]</scope>
    <source>
        <strain evidence="6 7">S69</strain>
    </source>
</reference>
<dbReference type="OrthoDB" id="5469194at2"/>
<evidence type="ECO:0000256" key="3">
    <source>
        <dbReference type="PROSITE-ProRule" id="PRU00339"/>
    </source>
</evidence>
<feature type="region of interest" description="Disordered" evidence="4">
    <location>
        <begin position="154"/>
        <end position="175"/>
    </location>
</feature>
<feature type="transmembrane region" description="Helical" evidence="5">
    <location>
        <begin position="45"/>
        <end position="67"/>
    </location>
</feature>
<keyword evidence="5" id="KW-0472">Membrane</keyword>
<keyword evidence="1" id="KW-0677">Repeat</keyword>
<evidence type="ECO:0000256" key="5">
    <source>
        <dbReference type="SAM" id="Phobius"/>
    </source>
</evidence>
<comment type="caution">
    <text evidence="6">The sequence shown here is derived from an EMBL/GenBank/DDBJ whole genome shotgun (WGS) entry which is preliminary data.</text>
</comment>
<keyword evidence="5" id="KW-0812">Transmembrane</keyword>
<protein>
    <submittedName>
        <fullName evidence="6">Uncharacterized protein</fullName>
    </submittedName>
</protein>
<dbReference type="PROSITE" id="PS50005">
    <property type="entry name" value="TPR"/>
    <property type="match status" value="1"/>
</dbReference>
<dbReference type="InterPro" id="IPR011990">
    <property type="entry name" value="TPR-like_helical_dom_sf"/>
</dbReference>